<feature type="compositionally biased region" description="Low complexity" evidence="1">
    <location>
        <begin position="50"/>
        <end position="62"/>
    </location>
</feature>
<feature type="transmembrane region" description="Helical" evidence="2">
    <location>
        <begin position="67"/>
        <end position="87"/>
    </location>
</feature>
<keyword evidence="2" id="KW-0812">Transmembrane</keyword>
<evidence type="ECO:0000256" key="2">
    <source>
        <dbReference type="SAM" id="Phobius"/>
    </source>
</evidence>
<feature type="region of interest" description="Disordered" evidence="1">
    <location>
        <begin position="127"/>
        <end position="155"/>
    </location>
</feature>
<feature type="compositionally biased region" description="Low complexity" evidence="1">
    <location>
        <begin position="27"/>
        <end position="41"/>
    </location>
</feature>
<evidence type="ECO:0000313" key="5">
    <source>
        <dbReference type="Proteomes" id="UP000663292"/>
    </source>
</evidence>
<evidence type="ECO:0000313" key="4">
    <source>
        <dbReference type="EMBL" id="QSG14015.1"/>
    </source>
</evidence>
<name>A0A897NRC0_9EURY</name>
<dbReference type="Pfam" id="PF13559">
    <property type="entry name" value="DUF4129"/>
    <property type="match status" value="1"/>
</dbReference>
<gene>
    <name evidence="4" type="ORF">HSEST_0467</name>
</gene>
<organism evidence="4 5">
    <name type="scientific">Halapricum desulfuricans</name>
    <dbReference type="NCBI Taxonomy" id="2841257"/>
    <lineage>
        <taxon>Archaea</taxon>
        <taxon>Methanobacteriati</taxon>
        <taxon>Methanobacteriota</taxon>
        <taxon>Stenosarchaea group</taxon>
        <taxon>Halobacteria</taxon>
        <taxon>Halobacteriales</taxon>
        <taxon>Haloarculaceae</taxon>
        <taxon>Halapricum</taxon>
    </lineage>
</organism>
<evidence type="ECO:0000259" key="3">
    <source>
        <dbReference type="Pfam" id="PF13559"/>
    </source>
</evidence>
<keyword evidence="2" id="KW-1133">Transmembrane helix</keyword>
<keyword evidence="5" id="KW-1185">Reference proteome</keyword>
<accession>A0A897NRC0</accession>
<dbReference type="EMBL" id="CP064791">
    <property type="protein sequence ID" value="QSG14015.1"/>
    <property type="molecule type" value="Genomic_DNA"/>
</dbReference>
<reference evidence="4 5" key="1">
    <citation type="submission" date="2020-11" db="EMBL/GenBank/DDBJ databases">
        <title>Carbohydrate-dependent, anaerobic sulfur respiration: A novel catabolism in halophilic archaea.</title>
        <authorList>
            <person name="Sorokin D.Y."/>
            <person name="Messina E."/>
            <person name="Smedile F."/>
            <person name="La Cono V."/>
            <person name="Hallsworth J.E."/>
            <person name="Yakimov M.M."/>
        </authorList>
    </citation>
    <scope>NUCLEOTIDE SEQUENCE [LARGE SCALE GENOMIC DNA]</scope>
    <source>
        <strain evidence="4 5">HSR-Est</strain>
    </source>
</reference>
<feature type="transmembrane region" description="Helical" evidence="2">
    <location>
        <begin position="99"/>
        <end position="118"/>
    </location>
</feature>
<dbReference type="AlphaFoldDB" id="A0A897NRC0"/>
<dbReference type="Proteomes" id="UP000663292">
    <property type="component" value="Chromosome"/>
</dbReference>
<proteinExistence type="predicted"/>
<feature type="region of interest" description="Disordered" evidence="1">
    <location>
        <begin position="27"/>
        <end position="62"/>
    </location>
</feature>
<dbReference type="InterPro" id="IPR025403">
    <property type="entry name" value="TgpA-like_C"/>
</dbReference>
<dbReference type="RefSeq" id="WP_229121963.1">
    <property type="nucleotide sequence ID" value="NZ_CP064791.1"/>
</dbReference>
<dbReference type="GeneID" id="68857107"/>
<evidence type="ECO:0000256" key="1">
    <source>
        <dbReference type="SAM" id="MobiDB-lite"/>
    </source>
</evidence>
<keyword evidence="2" id="KW-0472">Membrane</keyword>
<feature type="domain" description="Protein-glutamine gamma-glutamyltransferase-like C-terminal" evidence="3">
    <location>
        <begin position="227"/>
        <end position="294"/>
    </location>
</feature>
<sequence length="306" mass="31729">MNSNQLLVVAVVLLSVGGLAIAAATVSTPSSSDPGTGPGEAAGEDDEGASDAPGSSSGTDDSGESRLIVVLGVIVFVVGVLTTLAMFAKWLTPRRTVGLAIVIGVVAVVSLLVLGALMDTVPEMGGVQMEPKNGTDGGGGGGTGGEAASDSPRSSTEATPLLFGIVGLAMVLLAAAVYRYSGTDVDIALEEGTDETDEPSSVQAVGQAAGRAADRLEAESDLENAIYRAWREMTDALDVAQPRTTTPEEFAEIAIEAGMSDEDVRELTRVFEEVRYGNRQPTPEREQRSREALRRIQRTYAGGNDE</sequence>
<protein>
    <recommendedName>
        <fullName evidence="3">Protein-glutamine gamma-glutamyltransferase-like C-terminal domain-containing protein</fullName>
    </recommendedName>
</protein>
<feature type="compositionally biased region" description="Gly residues" evidence="1">
    <location>
        <begin position="135"/>
        <end position="145"/>
    </location>
</feature>
<feature type="transmembrane region" description="Helical" evidence="2">
    <location>
        <begin position="161"/>
        <end position="180"/>
    </location>
</feature>